<reference evidence="1 2" key="1">
    <citation type="submission" date="2014-04" db="EMBL/GenBank/DDBJ databases">
        <authorList>
            <consortium name="DOE Joint Genome Institute"/>
            <person name="Kuo A."/>
            <person name="Gay G."/>
            <person name="Dore J."/>
            <person name="Kohler A."/>
            <person name="Nagy L.G."/>
            <person name="Floudas D."/>
            <person name="Copeland A."/>
            <person name="Barry K.W."/>
            <person name="Cichocki N."/>
            <person name="Veneault-Fourrey C."/>
            <person name="LaButti K."/>
            <person name="Lindquist E.A."/>
            <person name="Lipzen A."/>
            <person name="Lundell T."/>
            <person name="Morin E."/>
            <person name="Murat C."/>
            <person name="Sun H."/>
            <person name="Tunlid A."/>
            <person name="Henrissat B."/>
            <person name="Grigoriev I.V."/>
            <person name="Hibbett D.S."/>
            <person name="Martin F."/>
            <person name="Nordberg H.P."/>
            <person name="Cantor M.N."/>
            <person name="Hua S.X."/>
        </authorList>
    </citation>
    <scope>NUCLEOTIDE SEQUENCE [LARGE SCALE GENOMIC DNA]</scope>
    <source>
        <strain evidence="2">h7</strain>
    </source>
</reference>
<dbReference type="Proteomes" id="UP000053424">
    <property type="component" value="Unassembled WGS sequence"/>
</dbReference>
<dbReference type="AlphaFoldDB" id="A0A0C3CMX8"/>
<accession>A0A0C3CMX8</accession>
<evidence type="ECO:0000313" key="2">
    <source>
        <dbReference type="Proteomes" id="UP000053424"/>
    </source>
</evidence>
<proteinExistence type="predicted"/>
<protein>
    <submittedName>
        <fullName evidence="1">Uncharacterized protein</fullName>
    </submittedName>
</protein>
<gene>
    <name evidence="1" type="ORF">M413DRAFT_24679</name>
</gene>
<reference evidence="2" key="2">
    <citation type="submission" date="2015-01" db="EMBL/GenBank/DDBJ databases">
        <title>Evolutionary Origins and Diversification of the Mycorrhizal Mutualists.</title>
        <authorList>
            <consortium name="DOE Joint Genome Institute"/>
            <consortium name="Mycorrhizal Genomics Consortium"/>
            <person name="Kohler A."/>
            <person name="Kuo A."/>
            <person name="Nagy L.G."/>
            <person name="Floudas D."/>
            <person name="Copeland A."/>
            <person name="Barry K.W."/>
            <person name="Cichocki N."/>
            <person name="Veneault-Fourrey C."/>
            <person name="LaButti K."/>
            <person name="Lindquist E.A."/>
            <person name="Lipzen A."/>
            <person name="Lundell T."/>
            <person name="Morin E."/>
            <person name="Murat C."/>
            <person name="Riley R."/>
            <person name="Ohm R."/>
            <person name="Sun H."/>
            <person name="Tunlid A."/>
            <person name="Henrissat B."/>
            <person name="Grigoriev I.V."/>
            <person name="Hibbett D.S."/>
            <person name="Martin F."/>
        </authorList>
    </citation>
    <scope>NUCLEOTIDE SEQUENCE [LARGE SCALE GENOMIC DNA]</scope>
    <source>
        <strain evidence="2">h7</strain>
    </source>
</reference>
<organism evidence="1 2">
    <name type="scientific">Hebeloma cylindrosporum</name>
    <dbReference type="NCBI Taxonomy" id="76867"/>
    <lineage>
        <taxon>Eukaryota</taxon>
        <taxon>Fungi</taxon>
        <taxon>Dikarya</taxon>
        <taxon>Basidiomycota</taxon>
        <taxon>Agaricomycotina</taxon>
        <taxon>Agaricomycetes</taxon>
        <taxon>Agaricomycetidae</taxon>
        <taxon>Agaricales</taxon>
        <taxon>Agaricineae</taxon>
        <taxon>Hymenogastraceae</taxon>
        <taxon>Hebeloma</taxon>
    </lineage>
</organism>
<sequence>MSKSPVLVPMLESLHILILFPYPEPPFQQTPLIAISELLSNVEVSRLRCLQLKFRDDSNCRDAYFALQPSPQVGGLDDDVLALLNSWKNQLLEDIPQVVHGHTPRWMLVNVMHWRRLDQLFTAIEGYDIPTSGYLHVSKLHFVMYAIGRTLPGHSEPAFVPGNKRYNFCGRAKALLARWEPILLKDLHCYQWLHTELKVLTYVPQGSDFRESSSAIDLIYSHAGMSQFYLENMRH</sequence>
<evidence type="ECO:0000313" key="1">
    <source>
        <dbReference type="EMBL" id="KIM45484.1"/>
    </source>
</evidence>
<dbReference type="HOGENOM" id="CLU_1180343_0_0_1"/>
<dbReference type="EMBL" id="KN831772">
    <property type="protein sequence ID" value="KIM45484.1"/>
    <property type="molecule type" value="Genomic_DNA"/>
</dbReference>
<name>A0A0C3CMX8_HEBCY</name>
<keyword evidence="2" id="KW-1185">Reference proteome</keyword>